<evidence type="ECO:0000313" key="2">
    <source>
        <dbReference type="RefSeq" id="XP_035539651.1"/>
    </source>
</evidence>
<reference evidence="2" key="1">
    <citation type="submission" date="2025-08" db="UniProtKB">
        <authorList>
            <consortium name="RefSeq"/>
        </authorList>
    </citation>
    <scope>IDENTIFICATION</scope>
    <source>
        <tissue evidence="2">Leaves</tissue>
    </source>
</reference>
<dbReference type="AlphaFoldDB" id="A0A6P9DWX4"/>
<proteinExistence type="predicted"/>
<sequence length="267" mass="29564">MTSLEPTLCAFNVDYSMRPVQIAIQDKKDVDLTKRERLVGDGAKNQEPASTFYKSLELETHFSFKQPYEQDRTQLVVASGRRGVPGKNISGNRANRNLSYLVAEKVIVTTKHNNDEQYLCVIYFTLTITFRANTKLPCCVACPIGPTGHNSSSIQRYARRCTFDGVANGFQPLSVASNQLGSTRRMMNSFHRVFSMPKNVSSESLTYKDAGVDNDAGSELVRRVAKMAPGIGGFSGLFLLGDSYLVTVVMIEMAGLQLDNFTYSLVI</sequence>
<protein>
    <submittedName>
        <fullName evidence="2">Uncharacterized protein LOC118344023</fullName>
    </submittedName>
</protein>
<keyword evidence="1" id="KW-1185">Reference proteome</keyword>
<dbReference type="KEGG" id="jre:118344023"/>
<gene>
    <name evidence="2" type="primary">LOC118344023</name>
</gene>
<organism evidence="1 2">
    <name type="scientific">Juglans regia</name>
    <name type="common">English walnut</name>
    <dbReference type="NCBI Taxonomy" id="51240"/>
    <lineage>
        <taxon>Eukaryota</taxon>
        <taxon>Viridiplantae</taxon>
        <taxon>Streptophyta</taxon>
        <taxon>Embryophyta</taxon>
        <taxon>Tracheophyta</taxon>
        <taxon>Spermatophyta</taxon>
        <taxon>Magnoliopsida</taxon>
        <taxon>eudicotyledons</taxon>
        <taxon>Gunneridae</taxon>
        <taxon>Pentapetalae</taxon>
        <taxon>rosids</taxon>
        <taxon>fabids</taxon>
        <taxon>Fagales</taxon>
        <taxon>Juglandaceae</taxon>
        <taxon>Juglans</taxon>
    </lineage>
</organism>
<dbReference type="RefSeq" id="XP_035539651.1">
    <property type="nucleotide sequence ID" value="XM_035683758.1"/>
</dbReference>
<dbReference type="GeneID" id="118344023"/>
<accession>A0A6P9DWX4</accession>
<evidence type="ECO:0000313" key="1">
    <source>
        <dbReference type="Proteomes" id="UP000235220"/>
    </source>
</evidence>
<dbReference type="Proteomes" id="UP000235220">
    <property type="component" value="Chromosome 12"/>
</dbReference>
<name>A0A6P9DWX4_JUGRE</name>
<dbReference type="OrthoDB" id="1939010at2759"/>
<dbReference type="InParanoid" id="A0A6P9DWX4"/>